<evidence type="ECO:0000259" key="8">
    <source>
        <dbReference type="PROSITE" id="PS50940"/>
    </source>
</evidence>
<dbReference type="Proteomes" id="UP000007801">
    <property type="component" value="Unassembled WGS sequence"/>
</dbReference>
<dbReference type="SMART" id="SM00494">
    <property type="entry name" value="ChtBD2"/>
    <property type="match status" value="5"/>
</dbReference>
<dbReference type="FunCoup" id="B3M4P9">
    <property type="interactions" value="10"/>
</dbReference>
<evidence type="ECO:0000313" key="9">
    <source>
        <dbReference type="EMBL" id="EDV39448.1"/>
    </source>
</evidence>
<feature type="compositionally biased region" description="Basic and acidic residues" evidence="6">
    <location>
        <begin position="388"/>
        <end position="398"/>
    </location>
</feature>
<evidence type="ECO:0000256" key="1">
    <source>
        <dbReference type="ARBA" id="ARBA00022669"/>
    </source>
</evidence>
<dbReference type="SUPFAM" id="SSF57625">
    <property type="entry name" value="Invertebrate chitin-binding proteins"/>
    <property type="match status" value="4"/>
</dbReference>
<keyword evidence="5" id="KW-0325">Glycoprotein</keyword>
<dbReference type="Gene3D" id="2.170.140.10">
    <property type="entry name" value="Chitin binding domain"/>
    <property type="match status" value="2"/>
</dbReference>
<feature type="domain" description="Chitin-binding type-2" evidence="8">
    <location>
        <begin position="158"/>
        <end position="218"/>
    </location>
</feature>
<feature type="signal peptide" evidence="7">
    <location>
        <begin position="1"/>
        <end position="20"/>
    </location>
</feature>
<dbReference type="InterPro" id="IPR002557">
    <property type="entry name" value="Chitin-bd_dom"/>
</dbReference>
<name>B3M4P9_DROAN</name>
<dbReference type="OMA" id="NQWIYCK"/>
<dbReference type="InterPro" id="IPR036508">
    <property type="entry name" value="Chitin-bd_dom_sf"/>
</dbReference>
<dbReference type="STRING" id="7217.B3M4P9"/>
<feature type="compositionally biased region" description="Low complexity" evidence="6">
    <location>
        <begin position="355"/>
        <end position="387"/>
    </location>
</feature>
<organism evidence="9 10">
    <name type="scientific">Drosophila ananassae</name>
    <name type="common">Fruit fly</name>
    <dbReference type="NCBI Taxonomy" id="7217"/>
    <lineage>
        <taxon>Eukaryota</taxon>
        <taxon>Metazoa</taxon>
        <taxon>Ecdysozoa</taxon>
        <taxon>Arthropoda</taxon>
        <taxon>Hexapoda</taxon>
        <taxon>Insecta</taxon>
        <taxon>Pterygota</taxon>
        <taxon>Neoptera</taxon>
        <taxon>Endopterygota</taxon>
        <taxon>Diptera</taxon>
        <taxon>Brachycera</taxon>
        <taxon>Muscomorpha</taxon>
        <taxon>Ephydroidea</taxon>
        <taxon>Drosophilidae</taxon>
        <taxon>Drosophila</taxon>
        <taxon>Sophophora</taxon>
    </lineage>
</organism>
<keyword evidence="1" id="KW-0147">Chitin-binding</keyword>
<dbReference type="PROSITE" id="PS50940">
    <property type="entry name" value="CHIT_BIND_II"/>
    <property type="match status" value="5"/>
</dbReference>
<dbReference type="KEGG" id="dan:6507113"/>
<feature type="domain" description="Chitin-binding type-2" evidence="8">
    <location>
        <begin position="229"/>
        <end position="288"/>
    </location>
</feature>
<dbReference type="EMBL" id="CH902618">
    <property type="protein sequence ID" value="EDV39448.1"/>
    <property type="molecule type" value="Genomic_DNA"/>
</dbReference>
<dbReference type="GeneID" id="6507113"/>
<dbReference type="Pfam" id="PF01607">
    <property type="entry name" value="CBM_14"/>
    <property type="match status" value="4"/>
</dbReference>
<evidence type="ECO:0000256" key="7">
    <source>
        <dbReference type="SAM" id="SignalP"/>
    </source>
</evidence>
<evidence type="ECO:0000313" key="10">
    <source>
        <dbReference type="Proteomes" id="UP000007801"/>
    </source>
</evidence>
<dbReference type="GO" id="GO:0008061">
    <property type="term" value="F:chitin binding"/>
    <property type="evidence" value="ECO:0007669"/>
    <property type="project" value="UniProtKB-KW"/>
</dbReference>
<sequence>MTDKLLLATILCLMGTSALAQQVILEGNYNVTAFCNSVATGTQLGSIVSCEYYYVCQSTGPVQVNCTAGYAYNYTVQACQPANQANCFYGLDNPCSATSGKSFAPLSGSCNKYYACENGTSVGIGSCPVNTKFDSVSRGCIWGSCSNTQALDDTPNLNSLCEVVPPNIFFGTTESCDTWNYCETGKANPTTSTCPTPTSCFNVQKQMCDYTGPTVCNRVTDQPLISTTTGACTSSSEPKGSSTICSQYYKCQNQQWQTYNCGYGQYWDKTTQQCQARQTATPEAGCNRCEYASKQFVNAVDSGNCTNYYYCNNGAATNLWCNSGMFFNEQKQGCVSDDTLSTYVLTNGACNGATATAGASTTESDSTGSTESTSEASTSEATTTEAATTKDDADAGGK</sequence>
<gene>
    <name evidence="9" type="primary">Dana\GF24481</name>
    <name evidence="9" type="synonym">dana_GLEANR_9199</name>
    <name evidence="9" type="ORF">GF24481</name>
</gene>
<feature type="domain" description="Chitin-binding type-2" evidence="8">
    <location>
        <begin position="92"/>
        <end position="142"/>
    </location>
</feature>
<dbReference type="HOGENOM" id="CLU_045312_0_0_1"/>
<dbReference type="InterPro" id="IPR051940">
    <property type="entry name" value="Chitin_bind-dev_reg"/>
</dbReference>
<evidence type="ECO:0000256" key="2">
    <source>
        <dbReference type="ARBA" id="ARBA00022729"/>
    </source>
</evidence>
<accession>B3M4P9</accession>
<feature type="domain" description="Chitin-binding type-2" evidence="8">
    <location>
        <begin position="32"/>
        <end position="89"/>
    </location>
</feature>
<keyword evidence="2 7" id="KW-0732">Signal</keyword>
<dbReference type="OrthoDB" id="6020543at2759"/>
<feature type="domain" description="Chitin-binding type-2" evidence="8">
    <location>
        <begin position="289"/>
        <end position="352"/>
    </location>
</feature>
<evidence type="ECO:0000256" key="4">
    <source>
        <dbReference type="ARBA" id="ARBA00023157"/>
    </source>
</evidence>
<dbReference type="PANTHER" id="PTHR23301">
    <property type="entry name" value="CHITIN BINDING PERITROPHIN-A"/>
    <property type="match status" value="1"/>
</dbReference>
<evidence type="ECO:0000256" key="6">
    <source>
        <dbReference type="SAM" id="MobiDB-lite"/>
    </source>
</evidence>
<dbReference type="PhylomeDB" id="B3M4P9"/>
<dbReference type="eggNOG" id="ENOG502S3GF">
    <property type="taxonomic scope" value="Eukaryota"/>
</dbReference>
<evidence type="ECO:0000256" key="3">
    <source>
        <dbReference type="ARBA" id="ARBA00022737"/>
    </source>
</evidence>
<dbReference type="AlphaFoldDB" id="B3M4P9"/>
<keyword evidence="4" id="KW-1015">Disulfide bond</keyword>
<protein>
    <recommendedName>
        <fullName evidence="8">Chitin-binding type-2 domain-containing protein</fullName>
    </recommendedName>
</protein>
<dbReference type="InParanoid" id="B3M4P9"/>
<feature type="chain" id="PRO_5005662571" description="Chitin-binding type-2 domain-containing protein" evidence="7">
    <location>
        <begin position="21"/>
        <end position="398"/>
    </location>
</feature>
<evidence type="ECO:0000256" key="5">
    <source>
        <dbReference type="ARBA" id="ARBA00023180"/>
    </source>
</evidence>
<dbReference type="GO" id="GO:0005576">
    <property type="term" value="C:extracellular region"/>
    <property type="evidence" value="ECO:0007669"/>
    <property type="project" value="InterPro"/>
</dbReference>
<proteinExistence type="predicted"/>
<feature type="region of interest" description="Disordered" evidence="6">
    <location>
        <begin position="355"/>
        <end position="398"/>
    </location>
</feature>
<dbReference type="PANTHER" id="PTHR23301:SF106">
    <property type="entry name" value="CHITIN-BINDING TYPE-2 DOMAIN-CONTAINING PROTEIN-RELATED"/>
    <property type="match status" value="1"/>
</dbReference>
<keyword evidence="3" id="KW-0677">Repeat</keyword>
<keyword evidence="10" id="KW-1185">Reference proteome</keyword>
<reference evidence="9 10" key="1">
    <citation type="journal article" date="2007" name="Nature">
        <title>Evolution of genes and genomes on the Drosophila phylogeny.</title>
        <authorList>
            <consortium name="Drosophila 12 Genomes Consortium"/>
            <person name="Clark A.G."/>
            <person name="Eisen M.B."/>
            <person name="Smith D.R."/>
            <person name="Bergman C.M."/>
            <person name="Oliver B."/>
            <person name="Markow T.A."/>
            <person name="Kaufman T.C."/>
            <person name="Kellis M."/>
            <person name="Gelbart W."/>
            <person name="Iyer V.N."/>
            <person name="Pollard D.A."/>
            <person name="Sackton T.B."/>
            <person name="Larracuente A.M."/>
            <person name="Singh N.D."/>
            <person name="Abad J.P."/>
            <person name="Abt D.N."/>
            <person name="Adryan B."/>
            <person name="Aguade M."/>
            <person name="Akashi H."/>
            <person name="Anderson W.W."/>
            <person name="Aquadro C.F."/>
            <person name="Ardell D.H."/>
            <person name="Arguello R."/>
            <person name="Artieri C.G."/>
            <person name="Barbash D.A."/>
            <person name="Barker D."/>
            <person name="Barsanti P."/>
            <person name="Batterham P."/>
            <person name="Batzoglou S."/>
            <person name="Begun D."/>
            <person name="Bhutkar A."/>
            <person name="Blanco E."/>
            <person name="Bosak S.A."/>
            <person name="Bradley R.K."/>
            <person name="Brand A.D."/>
            <person name="Brent M.R."/>
            <person name="Brooks A.N."/>
            <person name="Brown R.H."/>
            <person name="Butlin R.K."/>
            <person name="Caggese C."/>
            <person name="Calvi B.R."/>
            <person name="Bernardo de Carvalho A."/>
            <person name="Caspi A."/>
            <person name="Castrezana S."/>
            <person name="Celniker S.E."/>
            <person name="Chang J.L."/>
            <person name="Chapple C."/>
            <person name="Chatterji S."/>
            <person name="Chinwalla A."/>
            <person name="Civetta A."/>
            <person name="Clifton S.W."/>
            <person name="Comeron J.M."/>
            <person name="Costello J.C."/>
            <person name="Coyne J.A."/>
            <person name="Daub J."/>
            <person name="David R.G."/>
            <person name="Delcher A.L."/>
            <person name="Delehaunty K."/>
            <person name="Do C.B."/>
            <person name="Ebling H."/>
            <person name="Edwards K."/>
            <person name="Eickbush T."/>
            <person name="Evans J.D."/>
            <person name="Filipski A."/>
            <person name="Findeiss S."/>
            <person name="Freyhult E."/>
            <person name="Fulton L."/>
            <person name="Fulton R."/>
            <person name="Garcia A.C."/>
            <person name="Gardiner A."/>
            <person name="Garfield D.A."/>
            <person name="Garvin B.E."/>
            <person name="Gibson G."/>
            <person name="Gilbert D."/>
            <person name="Gnerre S."/>
            <person name="Godfrey J."/>
            <person name="Good R."/>
            <person name="Gotea V."/>
            <person name="Gravely B."/>
            <person name="Greenberg A.J."/>
            <person name="Griffiths-Jones S."/>
            <person name="Gross S."/>
            <person name="Guigo R."/>
            <person name="Gustafson E.A."/>
            <person name="Haerty W."/>
            <person name="Hahn M.W."/>
            <person name="Halligan D.L."/>
            <person name="Halpern A.L."/>
            <person name="Halter G.M."/>
            <person name="Han M.V."/>
            <person name="Heger A."/>
            <person name="Hillier L."/>
            <person name="Hinrichs A.S."/>
            <person name="Holmes I."/>
            <person name="Hoskins R.A."/>
            <person name="Hubisz M.J."/>
            <person name="Hultmark D."/>
            <person name="Huntley M.A."/>
            <person name="Jaffe D.B."/>
            <person name="Jagadeeshan S."/>
            <person name="Jeck W.R."/>
            <person name="Johnson J."/>
            <person name="Jones C.D."/>
            <person name="Jordan W.C."/>
            <person name="Karpen G.H."/>
            <person name="Kataoka E."/>
            <person name="Keightley P.D."/>
            <person name="Kheradpour P."/>
            <person name="Kirkness E.F."/>
            <person name="Koerich L.B."/>
            <person name="Kristiansen K."/>
            <person name="Kudrna D."/>
            <person name="Kulathinal R.J."/>
            <person name="Kumar S."/>
            <person name="Kwok R."/>
            <person name="Lander E."/>
            <person name="Langley C.H."/>
            <person name="Lapoint R."/>
            <person name="Lazzaro B.P."/>
            <person name="Lee S.J."/>
            <person name="Levesque L."/>
            <person name="Li R."/>
            <person name="Lin C.F."/>
            <person name="Lin M.F."/>
            <person name="Lindblad-Toh K."/>
            <person name="Llopart A."/>
            <person name="Long M."/>
            <person name="Low L."/>
            <person name="Lozovsky E."/>
            <person name="Lu J."/>
            <person name="Luo M."/>
            <person name="Machado C.A."/>
            <person name="Makalowski W."/>
            <person name="Marzo M."/>
            <person name="Matsuda M."/>
            <person name="Matzkin L."/>
            <person name="McAllister B."/>
            <person name="McBride C.S."/>
            <person name="McKernan B."/>
            <person name="McKernan K."/>
            <person name="Mendez-Lago M."/>
            <person name="Minx P."/>
            <person name="Mollenhauer M.U."/>
            <person name="Montooth K."/>
            <person name="Mount S.M."/>
            <person name="Mu X."/>
            <person name="Myers E."/>
            <person name="Negre B."/>
            <person name="Newfeld S."/>
            <person name="Nielsen R."/>
            <person name="Noor M.A."/>
            <person name="O'Grady P."/>
            <person name="Pachter L."/>
            <person name="Papaceit M."/>
            <person name="Parisi M.J."/>
            <person name="Parisi M."/>
            <person name="Parts L."/>
            <person name="Pedersen J.S."/>
            <person name="Pesole G."/>
            <person name="Phillippy A.M."/>
            <person name="Ponting C.P."/>
            <person name="Pop M."/>
            <person name="Porcelli D."/>
            <person name="Powell J.R."/>
            <person name="Prohaska S."/>
            <person name="Pruitt K."/>
            <person name="Puig M."/>
            <person name="Quesneville H."/>
            <person name="Ram K.R."/>
            <person name="Rand D."/>
            <person name="Rasmussen M.D."/>
            <person name="Reed L.K."/>
            <person name="Reenan R."/>
            <person name="Reily A."/>
            <person name="Remington K.A."/>
            <person name="Rieger T.T."/>
            <person name="Ritchie M.G."/>
            <person name="Robin C."/>
            <person name="Rogers Y.H."/>
            <person name="Rohde C."/>
            <person name="Rozas J."/>
            <person name="Rubenfield M.J."/>
            <person name="Ruiz A."/>
            <person name="Russo S."/>
            <person name="Salzberg S.L."/>
            <person name="Sanchez-Gracia A."/>
            <person name="Saranga D.J."/>
            <person name="Sato H."/>
            <person name="Schaeffer S.W."/>
            <person name="Schatz M.C."/>
            <person name="Schlenke T."/>
            <person name="Schwartz R."/>
            <person name="Segarra C."/>
            <person name="Singh R.S."/>
            <person name="Sirot L."/>
            <person name="Sirota M."/>
            <person name="Sisneros N.B."/>
            <person name="Smith C.D."/>
            <person name="Smith T.F."/>
            <person name="Spieth J."/>
            <person name="Stage D.E."/>
            <person name="Stark A."/>
            <person name="Stephan W."/>
            <person name="Strausberg R.L."/>
            <person name="Strempel S."/>
            <person name="Sturgill D."/>
            <person name="Sutton G."/>
            <person name="Sutton G.G."/>
            <person name="Tao W."/>
            <person name="Teichmann S."/>
            <person name="Tobari Y.N."/>
            <person name="Tomimura Y."/>
            <person name="Tsolas J.M."/>
            <person name="Valente V.L."/>
            <person name="Venter E."/>
            <person name="Venter J.C."/>
            <person name="Vicario S."/>
            <person name="Vieira F.G."/>
            <person name="Vilella A.J."/>
            <person name="Villasante A."/>
            <person name="Walenz B."/>
            <person name="Wang J."/>
            <person name="Wasserman M."/>
            <person name="Watts T."/>
            <person name="Wilson D."/>
            <person name="Wilson R.K."/>
            <person name="Wing R.A."/>
            <person name="Wolfner M.F."/>
            <person name="Wong A."/>
            <person name="Wong G.K."/>
            <person name="Wu C.I."/>
            <person name="Wu G."/>
            <person name="Yamamoto D."/>
            <person name="Yang H.P."/>
            <person name="Yang S.P."/>
            <person name="Yorke J.A."/>
            <person name="Yoshida K."/>
            <person name="Zdobnov E."/>
            <person name="Zhang P."/>
            <person name="Zhang Y."/>
            <person name="Zimin A.V."/>
            <person name="Baldwin J."/>
            <person name="Abdouelleil A."/>
            <person name="Abdulkadir J."/>
            <person name="Abebe A."/>
            <person name="Abera B."/>
            <person name="Abreu J."/>
            <person name="Acer S.C."/>
            <person name="Aftuck L."/>
            <person name="Alexander A."/>
            <person name="An P."/>
            <person name="Anderson E."/>
            <person name="Anderson S."/>
            <person name="Arachi H."/>
            <person name="Azer M."/>
            <person name="Bachantsang P."/>
            <person name="Barry A."/>
            <person name="Bayul T."/>
            <person name="Berlin A."/>
            <person name="Bessette D."/>
            <person name="Bloom T."/>
            <person name="Blye J."/>
            <person name="Boguslavskiy L."/>
            <person name="Bonnet C."/>
            <person name="Boukhgalter B."/>
            <person name="Bourzgui I."/>
            <person name="Brown A."/>
            <person name="Cahill P."/>
            <person name="Channer S."/>
            <person name="Cheshatsang Y."/>
            <person name="Chuda L."/>
            <person name="Citroen M."/>
            <person name="Collymore A."/>
            <person name="Cooke P."/>
            <person name="Costello M."/>
            <person name="D'Aco K."/>
            <person name="Daza R."/>
            <person name="De Haan G."/>
            <person name="DeGray S."/>
            <person name="DeMaso C."/>
            <person name="Dhargay N."/>
            <person name="Dooley K."/>
            <person name="Dooley E."/>
            <person name="Doricent M."/>
            <person name="Dorje P."/>
            <person name="Dorjee K."/>
            <person name="Dupes A."/>
            <person name="Elong R."/>
            <person name="Falk J."/>
            <person name="Farina A."/>
            <person name="Faro S."/>
            <person name="Ferguson D."/>
            <person name="Fisher S."/>
            <person name="Foley C.D."/>
            <person name="Franke A."/>
            <person name="Friedrich D."/>
            <person name="Gadbois L."/>
            <person name="Gearin G."/>
            <person name="Gearin C.R."/>
            <person name="Giannoukos G."/>
            <person name="Goode T."/>
            <person name="Graham J."/>
            <person name="Grandbois E."/>
            <person name="Grewal S."/>
            <person name="Gyaltsen K."/>
            <person name="Hafez N."/>
            <person name="Hagos B."/>
            <person name="Hall J."/>
            <person name="Henson C."/>
            <person name="Hollinger A."/>
            <person name="Honan T."/>
            <person name="Huard M.D."/>
            <person name="Hughes L."/>
            <person name="Hurhula B."/>
            <person name="Husby M.E."/>
            <person name="Kamat A."/>
            <person name="Kanga B."/>
            <person name="Kashin S."/>
            <person name="Khazanovich D."/>
            <person name="Kisner P."/>
            <person name="Lance K."/>
            <person name="Lara M."/>
            <person name="Lee W."/>
            <person name="Lennon N."/>
            <person name="Letendre F."/>
            <person name="LeVine R."/>
            <person name="Lipovsky A."/>
            <person name="Liu X."/>
            <person name="Liu J."/>
            <person name="Liu S."/>
            <person name="Lokyitsang T."/>
            <person name="Lokyitsang Y."/>
            <person name="Lubonja R."/>
            <person name="Lui A."/>
            <person name="MacDonald P."/>
            <person name="Magnisalis V."/>
            <person name="Maru K."/>
            <person name="Matthews C."/>
            <person name="McCusker W."/>
            <person name="McDonough S."/>
            <person name="Mehta T."/>
            <person name="Meldrim J."/>
            <person name="Meneus L."/>
            <person name="Mihai O."/>
            <person name="Mihalev A."/>
            <person name="Mihova T."/>
            <person name="Mittelman R."/>
            <person name="Mlenga V."/>
            <person name="Montmayeur A."/>
            <person name="Mulrain L."/>
            <person name="Navidi A."/>
            <person name="Naylor J."/>
            <person name="Negash T."/>
            <person name="Nguyen T."/>
            <person name="Nguyen N."/>
            <person name="Nicol R."/>
            <person name="Norbu C."/>
            <person name="Norbu N."/>
            <person name="Novod N."/>
            <person name="O'Neill B."/>
            <person name="Osman S."/>
            <person name="Markiewicz E."/>
            <person name="Oyono O.L."/>
            <person name="Patti C."/>
            <person name="Phunkhang P."/>
            <person name="Pierre F."/>
            <person name="Priest M."/>
            <person name="Raghuraman S."/>
            <person name="Rege F."/>
            <person name="Reyes R."/>
            <person name="Rise C."/>
            <person name="Rogov P."/>
            <person name="Ross K."/>
            <person name="Ryan E."/>
            <person name="Settipalli S."/>
            <person name="Shea T."/>
            <person name="Sherpa N."/>
            <person name="Shi L."/>
            <person name="Shih D."/>
            <person name="Sparrow T."/>
            <person name="Spaulding J."/>
            <person name="Stalker J."/>
            <person name="Stange-Thomann N."/>
            <person name="Stavropoulos S."/>
            <person name="Stone C."/>
            <person name="Strader C."/>
            <person name="Tesfaye S."/>
            <person name="Thomson T."/>
            <person name="Thoulutsang Y."/>
            <person name="Thoulutsang D."/>
            <person name="Topham K."/>
            <person name="Topping I."/>
            <person name="Tsamla T."/>
            <person name="Vassiliev H."/>
            <person name="Vo A."/>
            <person name="Wangchuk T."/>
            <person name="Wangdi T."/>
            <person name="Weiand M."/>
            <person name="Wilkinson J."/>
            <person name="Wilson A."/>
            <person name="Yadav S."/>
            <person name="Young G."/>
            <person name="Yu Q."/>
            <person name="Zembek L."/>
            <person name="Zhong D."/>
            <person name="Zimmer A."/>
            <person name="Zwirko Z."/>
            <person name="Jaffe D.B."/>
            <person name="Alvarez P."/>
            <person name="Brockman W."/>
            <person name="Butler J."/>
            <person name="Chin C."/>
            <person name="Gnerre S."/>
            <person name="Grabherr M."/>
            <person name="Kleber M."/>
            <person name="Mauceli E."/>
            <person name="MacCallum I."/>
        </authorList>
    </citation>
    <scope>NUCLEOTIDE SEQUENCE [LARGE SCALE GENOMIC DNA]</scope>
    <source>
        <strain evidence="10">Tucson 14024-0371.13</strain>
    </source>
</reference>